<dbReference type="AlphaFoldDB" id="A0AAI8V994"/>
<dbReference type="CDD" id="cd01647">
    <property type="entry name" value="RT_LTR"/>
    <property type="match status" value="1"/>
</dbReference>
<dbReference type="Gene3D" id="3.30.70.270">
    <property type="match status" value="1"/>
</dbReference>
<proteinExistence type="predicted"/>
<dbReference type="PANTHER" id="PTHR24559:SF444">
    <property type="entry name" value="REVERSE TRANSCRIPTASE DOMAIN-CONTAINING PROTEIN"/>
    <property type="match status" value="1"/>
</dbReference>
<dbReference type="InterPro" id="IPR043502">
    <property type="entry name" value="DNA/RNA_pol_sf"/>
</dbReference>
<dbReference type="Pfam" id="PF00078">
    <property type="entry name" value="RVT_1"/>
    <property type="match status" value="1"/>
</dbReference>
<dbReference type="PANTHER" id="PTHR24559">
    <property type="entry name" value="TRANSPOSON TY3-I GAG-POL POLYPROTEIN"/>
    <property type="match status" value="1"/>
</dbReference>
<keyword evidence="6" id="KW-1185">Reference proteome</keyword>
<reference evidence="5" key="1">
    <citation type="submission" date="2023-10" db="EMBL/GenBank/DDBJ databases">
        <authorList>
            <person name="Hackl T."/>
        </authorList>
    </citation>
    <scope>NUCLEOTIDE SEQUENCE</scope>
</reference>
<organism evidence="5 6">
    <name type="scientific">Anthostomella pinea</name>
    <dbReference type="NCBI Taxonomy" id="933095"/>
    <lineage>
        <taxon>Eukaryota</taxon>
        <taxon>Fungi</taxon>
        <taxon>Dikarya</taxon>
        <taxon>Ascomycota</taxon>
        <taxon>Pezizomycotina</taxon>
        <taxon>Sordariomycetes</taxon>
        <taxon>Xylariomycetidae</taxon>
        <taxon>Xylariales</taxon>
        <taxon>Xylariaceae</taxon>
        <taxon>Anthostomella</taxon>
    </lineage>
</organism>
<sequence>MTKESKPIHEARVPEEYQQYGALFSRKHDTETGLPERSRRDHSVPIQEGQHPRFFPIYGLNNTQWKELQEYIDKNLTRGYIRPSISPAGYPILFVPKKNRKLRLCVDYRQLNNITTKNQYPLPLIRELRDRLQKARWFTALDLSDAYNLIRIAQGEEWKTAFRTCYGHYEYLVMPFGLTNALASFQTMITHVLREFVDKFVVVYLDDILIHS</sequence>
<keyword evidence="2" id="KW-0496">Mitochondrion</keyword>
<dbReference type="Gene3D" id="3.10.10.10">
    <property type="entry name" value="HIV Type 1 Reverse Transcriptase, subunit A, domain 1"/>
    <property type="match status" value="1"/>
</dbReference>
<evidence type="ECO:0000256" key="2">
    <source>
        <dbReference type="ARBA" id="ARBA00023128"/>
    </source>
</evidence>
<name>A0AAI8V994_9PEZI</name>
<evidence type="ECO:0000313" key="6">
    <source>
        <dbReference type="Proteomes" id="UP001295740"/>
    </source>
</evidence>
<dbReference type="InterPro" id="IPR000477">
    <property type="entry name" value="RT_dom"/>
</dbReference>
<evidence type="ECO:0000256" key="3">
    <source>
        <dbReference type="SAM" id="MobiDB-lite"/>
    </source>
</evidence>
<dbReference type="InterPro" id="IPR053134">
    <property type="entry name" value="RNA-dir_DNA_polymerase"/>
</dbReference>
<gene>
    <name evidence="5" type="ORF">KHLLAP_LOCUS3848</name>
</gene>
<dbReference type="EMBL" id="CAUWAG010000006">
    <property type="protein sequence ID" value="CAJ2503380.1"/>
    <property type="molecule type" value="Genomic_DNA"/>
</dbReference>
<comment type="caution">
    <text evidence="5">The sequence shown here is derived from an EMBL/GenBank/DDBJ whole genome shotgun (WGS) entry which is preliminary data.</text>
</comment>
<feature type="domain" description="Reverse transcriptase" evidence="4">
    <location>
        <begin position="76"/>
        <end position="212"/>
    </location>
</feature>
<dbReference type="Proteomes" id="UP001295740">
    <property type="component" value="Unassembled WGS sequence"/>
</dbReference>
<dbReference type="PROSITE" id="PS50878">
    <property type="entry name" value="RT_POL"/>
    <property type="match status" value="1"/>
</dbReference>
<feature type="compositionally biased region" description="Basic and acidic residues" evidence="3">
    <location>
        <begin position="26"/>
        <end position="43"/>
    </location>
</feature>
<evidence type="ECO:0000259" key="4">
    <source>
        <dbReference type="PROSITE" id="PS50878"/>
    </source>
</evidence>
<dbReference type="SUPFAM" id="SSF56672">
    <property type="entry name" value="DNA/RNA polymerases"/>
    <property type="match status" value="1"/>
</dbReference>
<dbReference type="GO" id="GO:0005739">
    <property type="term" value="C:mitochondrion"/>
    <property type="evidence" value="ECO:0007669"/>
    <property type="project" value="UniProtKB-SubCell"/>
</dbReference>
<evidence type="ECO:0000256" key="1">
    <source>
        <dbReference type="ARBA" id="ARBA00004173"/>
    </source>
</evidence>
<dbReference type="InterPro" id="IPR043128">
    <property type="entry name" value="Rev_trsase/Diguanyl_cyclase"/>
</dbReference>
<protein>
    <submittedName>
        <fullName evidence="5">Uu.00g107740.m01.CDS01</fullName>
    </submittedName>
</protein>
<comment type="subcellular location">
    <subcellularLocation>
        <location evidence="1">Mitochondrion</location>
    </subcellularLocation>
</comment>
<accession>A0AAI8V994</accession>
<evidence type="ECO:0000313" key="5">
    <source>
        <dbReference type="EMBL" id="CAJ2503380.1"/>
    </source>
</evidence>
<feature type="region of interest" description="Disordered" evidence="3">
    <location>
        <begin position="26"/>
        <end position="46"/>
    </location>
</feature>